<dbReference type="STRING" id="121224.E0VKB2"/>
<dbReference type="FunCoup" id="E0VKB2">
    <property type="interactions" value="55"/>
</dbReference>
<dbReference type="Gene3D" id="2.30.180.10">
    <property type="entry name" value="FAS1 domain"/>
    <property type="match status" value="4"/>
</dbReference>
<dbReference type="OrthoDB" id="7700931at2759"/>
<dbReference type="InterPro" id="IPR036378">
    <property type="entry name" value="FAS1_dom_sf"/>
</dbReference>
<dbReference type="GO" id="GO:0007155">
    <property type="term" value="P:cell adhesion"/>
    <property type="evidence" value="ECO:0007669"/>
    <property type="project" value="TreeGrafter"/>
</dbReference>
<keyword evidence="4" id="KW-1185">Reference proteome</keyword>
<dbReference type="GO" id="GO:0005615">
    <property type="term" value="C:extracellular space"/>
    <property type="evidence" value="ECO:0007669"/>
    <property type="project" value="TreeGrafter"/>
</dbReference>
<accession>E0VKB2</accession>
<feature type="domain" description="FAS1" evidence="1">
    <location>
        <begin position="157"/>
        <end position="311"/>
    </location>
</feature>
<dbReference type="SMART" id="SM00554">
    <property type="entry name" value="FAS1"/>
    <property type="match status" value="4"/>
</dbReference>
<dbReference type="CTD" id="8235367"/>
<dbReference type="KEGG" id="phu:Phum_PHUM259650"/>
<dbReference type="PANTHER" id="PTHR10900:SF80">
    <property type="entry name" value="FASCICLIN-1"/>
    <property type="match status" value="1"/>
</dbReference>
<reference evidence="2" key="2">
    <citation type="submission" date="2007-04" db="EMBL/GenBank/DDBJ databases">
        <title>The genome of the human body louse.</title>
        <authorList>
            <consortium name="The Human Body Louse Genome Consortium"/>
            <person name="Kirkness E."/>
            <person name="Walenz B."/>
            <person name="Hass B."/>
            <person name="Bruggner R."/>
            <person name="Strausberg R."/>
        </authorList>
    </citation>
    <scope>NUCLEOTIDE SEQUENCE</scope>
    <source>
        <strain evidence="2">USDA</strain>
    </source>
</reference>
<dbReference type="PROSITE" id="PS50213">
    <property type="entry name" value="FAS1"/>
    <property type="match status" value="4"/>
</dbReference>
<dbReference type="eggNOG" id="KOG1437">
    <property type="taxonomic scope" value="Eukaryota"/>
</dbReference>
<dbReference type="EMBL" id="AAZO01003005">
    <property type="status" value="NOT_ANNOTATED_CDS"/>
    <property type="molecule type" value="Genomic_DNA"/>
</dbReference>
<organism>
    <name type="scientific">Pediculus humanus subsp. corporis</name>
    <name type="common">Body louse</name>
    <dbReference type="NCBI Taxonomy" id="121224"/>
    <lineage>
        <taxon>Eukaryota</taxon>
        <taxon>Metazoa</taxon>
        <taxon>Ecdysozoa</taxon>
        <taxon>Arthropoda</taxon>
        <taxon>Hexapoda</taxon>
        <taxon>Insecta</taxon>
        <taxon>Pterygota</taxon>
        <taxon>Neoptera</taxon>
        <taxon>Paraneoptera</taxon>
        <taxon>Psocodea</taxon>
        <taxon>Troctomorpha</taxon>
        <taxon>Phthiraptera</taxon>
        <taxon>Anoplura</taxon>
        <taxon>Pediculidae</taxon>
        <taxon>Pediculus</taxon>
    </lineage>
</organism>
<dbReference type="InterPro" id="IPR050904">
    <property type="entry name" value="Adhesion/Biosynth-related"/>
</dbReference>
<gene>
    <name evidence="3" type="primary">8235367</name>
    <name evidence="2" type="ORF">Phum_PHUM259650</name>
</gene>
<evidence type="ECO:0000313" key="4">
    <source>
        <dbReference type="Proteomes" id="UP000009046"/>
    </source>
</evidence>
<feature type="domain" description="FAS1" evidence="1">
    <location>
        <begin position="315"/>
        <end position="462"/>
    </location>
</feature>
<dbReference type="InterPro" id="IPR000782">
    <property type="entry name" value="FAS1_domain"/>
</dbReference>
<dbReference type="InParanoid" id="E0VKB2"/>
<dbReference type="Pfam" id="PF02469">
    <property type="entry name" value="Fasciclin"/>
    <property type="match status" value="4"/>
</dbReference>
<reference evidence="2" key="1">
    <citation type="submission" date="2007-04" db="EMBL/GenBank/DDBJ databases">
        <title>Annotation of Pediculus humanus corporis strain USDA.</title>
        <authorList>
            <person name="Kirkness E."/>
            <person name="Hannick L."/>
            <person name="Hass B."/>
            <person name="Bruggner R."/>
            <person name="Lawson D."/>
            <person name="Bidwell S."/>
            <person name="Joardar V."/>
            <person name="Caler E."/>
            <person name="Walenz B."/>
            <person name="Inman J."/>
            <person name="Schobel S."/>
            <person name="Galinsky K."/>
            <person name="Amedeo P."/>
            <person name="Strausberg R."/>
        </authorList>
    </citation>
    <scope>NUCLEOTIDE SEQUENCE</scope>
    <source>
        <strain evidence="2">USDA</strain>
    </source>
</reference>
<sequence length="648" mass="74200">MNEWKIALQQHMQRECIQNAFSNARVVFYSLLENNLVANATLSYRTLTVFAPTNKAFQNFEATSVKESLVSYHMATLPLTLSEMTSGQSVPTDFEGNPPLWITKNHRNEIYVNNGKVIIPKSNVQAYNQNKKKQVLHMIDEVLEPVISSNPSVFLYNPDAYQFLNQSESIGLGKHRVRSFRQRVILNNKETIYRADGRYTFFIPVDEGFMPPSRPEKIDQKVIDGHVIPHHVLFTSATPQAIEYKTLAFHDMMKVTISFTQQNDGKHSKMYVKSHTILGDDSHPTGVVLAEIVKANIPVKNGVIHLIRHPLMVVDTTVEQFLKEKNDGPLYRFYKIILDAGGDFIERINRRHSGVTLFAPNNAAWSEMHLDGVINDKKKLREILDLHLVEMKLPMDVIMSNNDKELFQVVTSGGRKNLYFNVVVSPNNNKTLTVEGGGVNATVIQPDIAAENGIVHIIDHVLGVPFQNVRDKLASDPMLNKTFHLGERTNFNGQLKNLNRKFTYFVPRDYAWQKAEIMFPSAHKKLFMPEFGYHVRQILERHLVIHDKVFTMAELKQMSNDTTTLPTLRDSLQIRVKEVDKGYVIDWRGESIPVFRPDVHCTNGIIHVIDRVFLQDSDVRINGEPRNHSFSILAHLTLMFLVFKFYLN</sequence>
<dbReference type="GO" id="GO:0050839">
    <property type="term" value="F:cell adhesion molecule binding"/>
    <property type="evidence" value="ECO:0007669"/>
    <property type="project" value="TreeGrafter"/>
</dbReference>
<evidence type="ECO:0000259" key="1">
    <source>
        <dbReference type="PROSITE" id="PS50213"/>
    </source>
</evidence>
<name>E0VKB2_PEDHC</name>
<dbReference type="AlphaFoldDB" id="E0VKB2"/>
<dbReference type="VEuPathDB" id="VectorBase:PHUM259650"/>
<dbReference type="HOGENOM" id="CLU_415780_0_0_1"/>
<feature type="domain" description="FAS1" evidence="1">
    <location>
        <begin position="466"/>
        <end position="613"/>
    </location>
</feature>
<dbReference type="OMA" id="MPSHTIY"/>
<evidence type="ECO:0000313" key="2">
    <source>
        <dbReference type="EMBL" id="EEB13818.1"/>
    </source>
</evidence>
<dbReference type="GO" id="GO:0031012">
    <property type="term" value="C:extracellular matrix"/>
    <property type="evidence" value="ECO:0007669"/>
    <property type="project" value="TreeGrafter"/>
</dbReference>
<reference evidence="3" key="3">
    <citation type="submission" date="2021-02" db="UniProtKB">
        <authorList>
            <consortium name="EnsemblMetazoa"/>
        </authorList>
    </citation>
    <scope>IDENTIFICATION</scope>
    <source>
        <strain evidence="3">USDA</strain>
    </source>
</reference>
<evidence type="ECO:0000313" key="3">
    <source>
        <dbReference type="EnsemblMetazoa" id="PHUM259650-PA"/>
    </source>
</evidence>
<dbReference type="SUPFAM" id="SSF82153">
    <property type="entry name" value="FAS1 domain"/>
    <property type="match status" value="4"/>
</dbReference>
<dbReference type="RefSeq" id="XP_002426556.1">
    <property type="nucleotide sequence ID" value="XM_002426511.1"/>
</dbReference>
<dbReference type="GO" id="GO:0030198">
    <property type="term" value="P:extracellular matrix organization"/>
    <property type="evidence" value="ECO:0007669"/>
    <property type="project" value="TreeGrafter"/>
</dbReference>
<dbReference type="GeneID" id="8235367"/>
<proteinExistence type="predicted"/>
<dbReference type="PANTHER" id="PTHR10900">
    <property type="entry name" value="PERIOSTIN-RELATED"/>
    <property type="match status" value="1"/>
</dbReference>
<dbReference type="EMBL" id="DS235241">
    <property type="protein sequence ID" value="EEB13818.1"/>
    <property type="molecule type" value="Genomic_DNA"/>
</dbReference>
<dbReference type="Proteomes" id="UP000009046">
    <property type="component" value="Unassembled WGS sequence"/>
</dbReference>
<protein>
    <submittedName>
        <fullName evidence="2">Fasciclin-1, putative</fullName>
    </submittedName>
</protein>
<feature type="domain" description="FAS1" evidence="1">
    <location>
        <begin position="1"/>
        <end position="143"/>
    </location>
</feature>
<dbReference type="EnsemblMetazoa" id="PHUM259650-RA">
    <property type="protein sequence ID" value="PHUM259650-PA"/>
    <property type="gene ID" value="PHUM259650"/>
</dbReference>